<gene>
    <name evidence="2" type="ORF">GCM10025864_24610</name>
</gene>
<evidence type="ECO:0000259" key="1">
    <source>
        <dbReference type="Pfam" id="PF13223"/>
    </source>
</evidence>
<dbReference type="EMBL" id="BSUK01000001">
    <property type="protein sequence ID" value="GMA24702.1"/>
    <property type="molecule type" value="Genomic_DNA"/>
</dbReference>
<keyword evidence="3" id="KW-1185">Reference proteome</keyword>
<dbReference type="InterPro" id="IPR025109">
    <property type="entry name" value="DUF4031"/>
</dbReference>
<comment type="caution">
    <text evidence="2">The sequence shown here is derived from an EMBL/GenBank/DDBJ whole genome shotgun (WGS) entry which is preliminary data.</text>
</comment>
<protein>
    <recommendedName>
        <fullName evidence="1">DUF4031 domain-containing protein</fullName>
    </recommendedName>
</protein>
<evidence type="ECO:0000313" key="2">
    <source>
        <dbReference type="EMBL" id="GMA24702.1"/>
    </source>
</evidence>
<proteinExistence type="predicted"/>
<reference evidence="3" key="1">
    <citation type="journal article" date="2019" name="Int. J. Syst. Evol. Microbiol.">
        <title>The Global Catalogue of Microorganisms (GCM) 10K type strain sequencing project: providing services to taxonomists for standard genome sequencing and annotation.</title>
        <authorList>
            <consortium name="The Broad Institute Genomics Platform"/>
            <consortium name="The Broad Institute Genome Sequencing Center for Infectious Disease"/>
            <person name="Wu L."/>
            <person name="Ma J."/>
        </authorList>
    </citation>
    <scope>NUCLEOTIDE SEQUENCE [LARGE SCALE GENOMIC DNA]</scope>
    <source>
        <strain evidence="3">NBRC 106348</strain>
    </source>
</reference>
<dbReference type="Pfam" id="PF13223">
    <property type="entry name" value="DUF4031"/>
    <property type="match status" value="1"/>
</dbReference>
<feature type="domain" description="DUF4031" evidence="1">
    <location>
        <begin position="3"/>
        <end position="77"/>
    </location>
</feature>
<dbReference type="Proteomes" id="UP001157091">
    <property type="component" value="Unassembled WGS sequence"/>
</dbReference>
<evidence type="ECO:0000313" key="3">
    <source>
        <dbReference type="Proteomes" id="UP001157091"/>
    </source>
</evidence>
<accession>A0ABQ6I260</accession>
<name>A0ABQ6I260_9MICO</name>
<organism evidence="2 3">
    <name type="scientific">Luteimicrobium album</name>
    <dbReference type="NCBI Taxonomy" id="1054550"/>
    <lineage>
        <taxon>Bacteria</taxon>
        <taxon>Bacillati</taxon>
        <taxon>Actinomycetota</taxon>
        <taxon>Actinomycetes</taxon>
        <taxon>Micrococcales</taxon>
        <taxon>Luteimicrobium</taxon>
    </lineage>
</organism>
<sequence>MTILIDDARWPRHGTVWGHLVSDASTDELHAFADAAGIPRRAFDLDHYDYPVERYEELVAAGAVPVDRREMVRRLSASGLRVRGRDRTERRAVRPSDRPD</sequence>
<dbReference type="RefSeq" id="WP_284293444.1">
    <property type="nucleotide sequence ID" value="NZ_BSUK01000001.1"/>
</dbReference>